<keyword evidence="5" id="KW-1031">Host cell junction</keyword>
<name>G8G3F9_9BROM</name>
<comment type="subcellular location">
    <subcellularLocation>
        <location evidence="1">Host cell junction</location>
        <location evidence="1">Host plasmodesma</location>
    </subcellularLocation>
</comment>
<evidence type="ECO:0000256" key="2">
    <source>
        <dbReference type="ARBA" id="ARBA00014660"/>
    </source>
</evidence>
<dbReference type="GO" id="GO:0044219">
    <property type="term" value="C:host cell plasmodesma"/>
    <property type="evidence" value="ECO:0007669"/>
    <property type="project" value="UniProtKB-SubCell"/>
</dbReference>
<sequence>GMWYPFWSEKISKRQLYQKTTAVTSTLAMETYAKAVIKSDAEMRALMMSYASVDNAAKAHEKLVTCSKTMNLLESGSTGIDFTVKQLPERSAESLDDTDRNVEVSGVTDRKVDVLIPRFSSKLEERNGQVTGNPPKGGFLT</sequence>
<evidence type="ECO:0000256" key="5">
    <source>
        <dbReference type="ARBA" id="ARBA00023081"/>
    </source>
</evidence>
<dbReference type="InterPro" id="IPR002538">
    <property type="entry name" value="Bromo_MP"/>
</dbReference>
<comment type="function">
    <text evidence="6">Transports viral genome to neighboring plant cells directly through plasmosdesmata, without any budding. The movement protein allows efficient cell to cell propagation, by bypassing the host cell wall barrier. Acts by forming a tubular structure at the host plasmodesmata, enlarging it enough to allow free passage of virion capsids.</text>
</comment>
<evidence type="ECO:0000256" key="4">
    <source>
        <dbReference type="ARBA" id="ARBA00023031"/>
    </source>
</evidence>
<evidence type="ECO:0000256" key="1">
    <source>
        <dbReference type="ARBA" id="ARBA00004621"/>
    </source>
</evidence>
<proteinExistence type="predicted"/>
<dbReference type="GO" id="GO:0046740">
    <property type="term" value="P:transport of virus in host, cell to cell"/>
    <property type="evidence" value="ECO:0007669"/>
    <property type="project" value="UniProtKB-KW"/>
</dbReference>
<accession>G8G3F9</accession>
<protein>
    <recommendedName>
        <fullName evidence="2">Movement protein</fullName>
    </recommendedName>
    <alternativeName>
        <fullName evidence="7">Protein 3A</fullName>
    </alternativeName>
</protein>
<keyword evidence="3" id="KW-0813">Transport</keyword>
<evidence type="ECO:0000256" key="7">
    <source>
        <dbReference type="ARBA" id="ARBA00032603"/>
    </source>
</evidence>
<evidence type="ECO:0000256" key="6">
    <source>
        <dbReference type="ARBA" id="ARBA00025275"/>
    </source>
</evidence>
<evidence type="ECO:0000256" key="3">
    <source>
        <dbReference type="ARBA" id="ARBA00022448"/>
    </source>
</evidence>
<dbReference type="EMBL" id="JN107639">
    <property type="protein sequence ID" value="AER57899.1"/>
    <property type="molecule type" value="Genomic_RNA"/>
</dbReference>
<dbReference type="Pfam" id="PF01573">
    <property type="entry name" value="Bromo_MP"/>
    <property type="match status" value="1"/>
</dbReference>
<reference evidence="8" key="2">
    <citation type="submission" date="2011-11" db="EMBL/GenBank/DDBJ databases">
        <title>Detection of a new Ilarvirus infecting wild radish in New Zealand.</title>
        <authorList>
            <person name="Clover G.R.G."/>
        </authorList>
    </citation>
    <scope>NUCLEOTIDE SEQUENCE</scope>
    <source>
        <strain evidence="8">NZ</strain>
    </source>
</reference>
<feature type="non-terminal residue" evidence="8">
    <location>
        <position position="1"/>
    </location>
</feature>
<reference evidence="8" key="1">
    <citation type="submission" date="2011-06" db="EMBL/GenBank/DDBJ databases">
        <authorList>
            <person name="Perez-Egusquiza Z.C."/>
        </authorList>
    </citation>
    <scope>NUCLEOTIDE SEQUENCE</scope>
    <source>
        <strain evidence="8">NZ</strain>
    </source>
</reference>
<organism evidence="8">
    <name type="scientific">Raphanus latent virus</name>
    <dbReference type="NCBI Taxonomy" id="1108495"/>
    <lineage>
        <taxon>Viruses</taxon>
        <taxon>Riboviria</taxon>
        <taxon>Orthornavirae</taxon>
        <taxon>Kitrinoviricota</taxon>
        <taxon>Alsuviricetes</taxon>
        <taxon>Martellivirales</taxon>
        <taxon>Bromoviridae</taxon>
        <taxon>Ilarvirus</taxon>
    </lineage>
</organism>
<evidence type="ECO:0000313" key="8">
    <source>
        <dbReference type="EMBL" id="AER57899.1"/>
    </source>
</evidence>
<keyword evidence="4" id="KW-0916">Viral movement protein</keyword>